<dbReference type="EMBL" id="LT607750">
    <property type="protein sequence ID" value="SCG57770.1"/>
    <property type="molecule type" value="Genomic_DNA"/>
</dbReference>
<dbReference type="Proteomes" id="UP000198217">
    <property type="component" value="Chromosome I"/>
</dbReference>
<dbReference type="PROSITE" id="PS51257">
    <property type="entry name" value="PROKAR_LIPOPROTEIN"/>
    <property type="match status" value="1"/>
</dbReference>
<keyword evidence="4" id="KW-1185">Reference proteome</keyword>
<evidence type="ECO:0008006" key="5">
    <source>
        <dbReference type="Google" id="ProtNLM"/>
    </source>
</evidence>
<feature type="region of interest" description="Disordered" evidence="1">
    <location>
        <begin position="186"/>
        <end position="207"/>
    </location>
</feature>
<sequence length="207" mass="21800">MIRPTVLHQTRSRLVGVGAAAIAVFALSACTGATDVPPVATAGGSSAQPTGSPGAVGGVVAQYVEGRRQWVNCLRKEGFDLPDPDAKGFVDLGAPGSPKKGDPKWEAAQKKCKDFNLPVPEELEEKGPPATAEQIAHRREYAKCMRANGMPDWPDPGPDGEFPEDGWGPRELTPQEQAANIRASQICEPVLDGRPKTTPNPNATGVG</sequence>
<evidence type="ECO:0000256" key="1">
    <source>
        <dbReference type="SAM" id="MobiDB-lite"/>
    </source>
</evidence>
<proteinExistence type="predicted"/>
<evidence type="ECO:0000313" key="4">
    <source>
        <dbReference type="Proteomes" id="UP000198217"/>
    </source>
</evidence>
<dbReference type="AlphaFoldDB" id="A0A1C5IHD5"/>
<protein>
    <recommendedName>
        <fullName evidence="5">Lipoprotein</fullName>
    </recommendedName>
</protein>
<accession>A0A1C5IHD5</accession>
<gene>
    <name evidence="3" type="ORF">GA0070609_3353</name>
</gene>
<feature type="chain" id="PRO_5039200285" description="Lipoprotein" evidence="2">
    <location>
        <begin position="29"/>
        <end position="207"/>
    </location>
</feature>
<reference evidence="3 4" key="1">
    <citation type="submission" date="2016-06" db="EMBL/GenBank/DDBJ databases">
        <authorList>
            <person name="Kjaerup R.B."/>
            <person name="Dalgaard T.S."/>
            <person name="Juul-Madsen H.R."/>
        </authorList>
    </citation>
    <scope>NUCLEOTIDE SEQUENCE [LARGE SCALE GENOMIC DNA]</scope>
    <source>
        <strain evidence="3 4">DSM 43904</strain>
    </source>
</reference>
<organism evidence="3 4">
    <name type="scientific">Micromonospora echinaurantiaca</name>
    <dbReference type="NCBI Taxonomy" id="47857"/>
    <lineage>
        <taxon>Bacteria</taxon>
        <taxon>Bacillati</taxon>
        <taxon>Actinomycetota</taxon>
        <taxon>Actinomycetes</taxon>
        <taxon>Micromonosporales</taxon>
        <taxon>Micromonosporaceae</taxon>
        <taxon>Micromonospora</taxon>
    </lineage>
</organism>
<evidence type="ECO:0000313" key="3">
    <source>
        <dbReference type="EMBL" id="SCG57770.1"/>
    </source>
</evidence>
<name>A0A1C5IHD5_9ACTN</name>
<feature type="signal peptide" evidence="2">
    <location>
        <begin position="1"/>
        <end position="28"/>
    </location>
</feature>
<keyword evidence="2" id="KW-0732">Signal</keyword>
<feature type="compositionally biased region" description="Polar residues" evidence="1">
    <location>
        <begin position="197"/>
        <end position="207"/>
    </location>
</feature>
<feature type="region of interest" description="Disordered" evidence="1">
    <location>
        <begin position="147"/>
        <end position="172"/>
    </location>
</feature>
<evidence type="ECO:0000256" key="2">
    <source>
        <dbReference type="SAM" id="SignalP"/>
    </source>
</evidence>